<evidence type="ECO:0000256" key="3">
    <source>
        <dbReference type="ARBA" id="ARBA00023172"/>
    </source>
</evidence>
<name>A0A7K1XTS5_9SPHI</name>
<feature type="domain" description="Tyr recombinase" evidence="4">
    <location>
        <begin position="224"/>
        <end position="402"/>
    </location>
</feature>
<evidence type="ECO:0000313" key="5">
    <source>
        <dbReference type="EMBL" id="MXV14350.1"/>
    </source>
</evidence>
<comment type="similarity">
    <text evidence="1">Belongs to the 'phage' integrase family.</text>
</comment>
<organism evidence="5 6">
    <name type="scientific">Hufsiella ginkgonis</name>
    <dbReference type="NCBI Taxonomy" id="2695274"/>
    <lineage>
        <taxon>Bacteria</taxon>
        <taxon>Pseudomonadati</taxon>
        <taxon>Bacteroidota</taxon>
        <taxon>Sphingobacteriia</taxon>
        <taxon>Sphingobacteriales</taxon>
        <taxon>Sphingobacteriaceae</taxon>
        <taxon>Hufsiella</taxon>
    </lineage>
</organism>
<sequence length="408" mass="47217">MKTANNTFGVIFYLKKYKVNQNGKTPIYARITVNGARIDIATKRSVEEENWNAPKGQAKGNRQDITRLNSFLEIFRAGIVDCYHELLLQKKFITAELLKECFIGADQSEFTLCKLMDHHNQDQAELLETGTMKNYFTTQKYIKDFLKEKHKTSDKYLSELSYRFITDFELYLRKLKDNSGESALGNNGVMKHIERFRKMINLAIRLEWIDKNPFIAYKLKFEKVERQFLTKEELQRIENKELKIGRLELVRDLFVFSCYTGLAYIDTVNLKPSHIVTGMDGEYWMVTSRQKNSNSVKMPILPKAYAVIEKYKDHPKSGANGALLPSFSNQKLNSYLKEIADLCEITKPLTFHIARHTFATTVTLSNGVPIESVSKMLGHTKLTTTQIYAKVVDRKLSDDMAKLRERLK</sequence>
<dbReference type="EMBL" id="WVHS01000001">
    <property type="protein sequence ID" value="MXV14350.1"/>
    <property type="molecule type" value="Genomic_DNA"/>
</dbReference>
<keyword evidence="2" id="KW-0238">DNA-binding</keyword>
<dbReference type="RefSeq" id="WP_160905326.1">
    <property type="nucleotide sequence ID" value="NZ_WVHS01000001.1"/>
</dbReference>
<dbReference type="InterPro" id="IPR035386">
    <property type="entry name" value="Arm-DNA-bind_5"/>
</dbReference>
<dbReference type="Pfam" id="PF13102">
    <property type="entry name" value="Phage_int_SAM_5"/>
    <property type="match status" value="1"/>
</dbReference>
<evidence type="ECO:0000259" key="4">
    <source>
        <dbReference type="PROSITE" id="PS51898"/>
    </source>
</evidence>
<dbReference type="PROSITE" id="PS51898">
    <property type="entry name" value="TYR_RECOMBINASE"/>
    <property type="match status" value="1"/>
</dbReference>
<keyword evidence="6" id="KW-1185">Reference proteome</keyword>
<dbReference type="InterPro" id="IPR011010">
    <property type="entry name" value="DNA_brk_join_enz"/>
</dbReference>
<dbReference type="GO" id="GO:0003677">
    <property type="term" value="F:DNA binding"/>
    <property type="evidence" value="ECO:0007669"/>
    <property type="project" value="UniProtKB-KW"/>
</dbReference>
<dbReference type="CDD" id="cd01185">
    <property type="entry name" value="INTN1_C_like"/>
    <property type="match status" value="1"/>
</dbReference>
<dbReference type="PANTHER" id="PTHR30349">
    <property type="entry name" value="PHAGE INTEGRASE-RELATED"/>
    <property type="match status" value="1"/>
</dbReference>
<gene>
    <name evidence="5" type="ORF">GS398_03495</name>
</gene>
<dbReference type="Pfam" id="PF17293">
    <property type="entry name" value="Arm-DNA-bind_5"/>
    <property type="match status" value="1"/>
</dbReference>
<dbReference type="InterPro" id="IPR013762">
    <property type="entry name" value="Integrase-like_cat_sf"/>
</dbReference>
<accession>A0A7K1XTS5</accession>
<keyword evidence="3" id="KW-0233">DNA recombination</keyword>
<dbReference type="AlphaFoldDB" id="A0A7K1XTS5"/>
<dbReference type="InterPro" id="IPR050090">
    <property type="entry name" value="Tyrosine_recombinase_XerCD"/>
</dbReference>
<proteinExistence type="inferred from homology"/>
<dbReference type="InterPro" id="IPR002104">
    <property type="entry name" value="Integrase_catalytic"/>
</dbReference>
<evidence type="ECO:0000256" key="1">
    <source>
        <dbReference type="ARBA" id="ARBA00008857"/>
    </source>
</evidence>
<dbReference type="GO" id="GO:0006310">
    <property type="term" value="P:DNA recombination"/>
    <property type="evidence" value="ECO:0007669"/>
    <property type="project" value="UniProtKB-KW"/>
</dbReference>
<evidence type="ECO:0000313" key="6">
    <source>
        <dbReference type="Proteomes" id="UP000451233"/>
    </source>
</evidence>
<protein>
    <submittedName>
        <fullName evidence="5">Tyrosine-type recombinase/integrase</fullName>
    </submittedName>
</protein>
<dbReference type="Proteomes" id="UP000451233">
    <property type="component" value="Unassembled WGS sequence"/>
</dbReference>
<dbReference type="InterPro" id="IPR025269">
    <property type="entry name" value="SAM-like_dom"/>
</dbReference>
<dbReference type="GO" id="GO:0015074">
    <property type="term" value="P:DNA integration"/>
    <property type="evidence" value="ECO:0007669"/>
    <property type="project" value="InterPro"/>
</dbReference>
<dbReference type="Pfam" id="PF00589">
    <property type="entry name" value="Phage_integrase"/>
    <property type="match status" value="1"/>
</dbReference>
<dbReference type="PANTHER" id="PTHR30349:SF64">
    <property type="entry name" value="PROPHAGE INTEGRASE INTD-RELATED"/>
    <property type="match status" value="1"/>
</dbReference>
<evidence type="ECO:0000256" key="2">
    <source>
        <dbReference type="ARBA" id="ARBA00023125"/>
    </source>
</evidence>
<dbReference type="Gene3D" id="1.10.443.10">
    <property type="entry name" value="Intergrase catalytic core"/>
    <property type="match status" value="1"/>
</dbReference>
<reference evidence="5 6" key="1">
    <citation type="submission" date="2019-11" db="EMBL/GenBank/DDBJ databases">
        <title>Pedobacter sp. HMF7056 Genome sequencing and assembly.</title>
        <authorList>
            <person name="Kang H."/>
            <person name="Kim H."/>
            <person name="Joh K."/>
        </authorList>
    </citation>
    <scope>NUCLEOTIDE SEQUENCE [LARGE SCALE GENOMIC DNA]</scope>
    <source>
        <strain evidence="5 6">HMF7056</strain>
    </source>
</reference>
<dbReference type="InterPro" id="IPR010998">
    <property type="entry name" value="Integrase_recombinase_N"/>
</dbReference>
<dbReference type="Gene3D" id="1.10.150.130">
    <property type="match status" value="1"/>
</dbReference>
<comment type="caution">
    <text evidence="5">The sequence shown here is derived from an EMBL/GenBank/DDBJ whole genome shotgun (WGS) entry which is preliminary data.</text>
</comment>
<dbReference type="SUPFAM" id="SSF56349">
    <property type="entry name" value="DNA breaking-rejoining enzymes"/>
    <property type="match status" value="1"/>
</dbReference>